<dbReference type="AlphaFoldDB" id="A0A0A9HMQ8"/>
<reference evidence="1" key="1">
    <citation type="submission" date="2014-09" db="EMBL/GenBank/DDBJ databases">
        <authorList>
            <person name="Magalhaes I.L.F."/>
            <person name="Oliveira U."/>
            <person name="Santos F.R."/>
            <person name="Vidigal T.H.D.A."/>
            <person name="Brescovit A.D."/>
            <person name="Santos A.J."/>
        </authorList>
    </citation>
    <scope>NUCLEOTIDE SEQUENCE</scope>
    <source>
        <tissue evidence="1">Shoot tissue taken approximately 20 cm above the soil surface</tissue>
    </source>
</reference>
<sequence length="28" mass="3031">MFLSSIQNPRLLCGLISHIIVLAIATCC</sequence>
<reference evidence="1" key="2">
    <citation type="journal article" date="2015" name="Data Brief">
        <title>Shoot transcriptome of the giant reed, Arundo donax.</title>
        <authorList>
            <person name="Barrero R.A."/>
            <person name="Guerrero F.D."/>
            <person name="Moolhuijzen P."/>
            <person name="Goolsby J.A."/>
            <person name="Tidwell J."/>
            <person name="Bellgard S.E."/>
            <person name="Bellgard M.I."/>
        </authorList>
    </citation>
    <scope>NUCLEOTIDE SEQUENCE</scope>
    <source>
        <tissue evidence="1">Shoot tissue taken approximately 20 cm above the soil surface</tissue>
    </source>
</reference>
<organism evidence="1">
    <name type="scientific">Arundo donax</name>
    <name type="common">Giant reed</name>
    <name type="synonym">Donax arundinaceus</name>
    <dbReference type="NCBI Taxonomy" id="35708"/>
    <lineage>
        <taxon>Eukaryota</taxon>
        <taxon>Viridiplantae</taxon>
        <taxon>Streptophyta</taxon>
        <taxon>Embryophyta</taxon>
        <taxon>Tracheophyta</taxon>
        <taxon>Spermatophyta</taxon>
        <taxon>Magnoliopsida</taxon>
        <taxon>Liliopsida</taxon>
        <taxon>Poales</taxon>
        <taxon>Poaceae</taxon>
        <taxon>PACMAD clade</taxon>
        <taxon>Arundinoideae</taxon>
        <taxon>Arundineae</taxon>
        <taxon>Arundo</taxon>
    </lineage>
</organism>
<proteinExistence type="predicted"/>
<evidence type="ECO:0000313" key="1">
    <source>
        <dbReference type="EMBL" id="JAE37099.1"/>
    </source>
</evidence>
<protein>
    <submittedName>
        <fullName evidence="1">Uncharacterized protein</fullName>
    </submittedName>
</protein>
<accession>A0A0A9HMQ8</accession>
<name>A0A0A9HMQ8_ARUDO</name>
<dbReference type="EMBL" id="GBRH01160797">
    <property type="protein sequence ID" value="JAE37099.1"/>
    <property type="molecule type" value="Transcribed_RNA"/>
</dbReference>